<evidence type="ECO:0000313" key="4">
    <source>
        <dbReference type="Proteomes" id="UP000272474"/>
    </source>
</evidence>
<protein>
    <submittedName>
        <fullName evidence="3">DUF397 domain-containing protein</fullName>
    </submittedName>
</protein>
<gene>
    <name evidence="3" type="ORF">D7294_18305</name>
</gene>
<evidence type="ECO:0000256" key="1">
    <source>
        <dbReference type="SAM" id="MobiDB-lite"/>
    </source>
</evidence>
<keyword evidence="4" id="KW-1185">Reference proteome</keyword>
<dbReference type="EMBL" id="RBAL01000010">
    <property type="protein sequence ID" value="RKN40403.1"/>
    <property type="molecule type" value="Genomic_DNA"/>
</dbReference>
<feature type="domain" description="DUF397" evidence="2">
    <location>
        <begin position="10"/>
        <end position="65"/>
    </location>
</feature>
<evidence type="ECO:0000313" key="3">
    <source>
        <dbReference type="EMBL" id="RKN40403.1"/>
    </source>
</evidence>
<feature type="region of interest" description="Disordered" evidence="1">
    <location>
        <begin position="1"/>
        <end position="28"/>
    </location>
</feature>
<dbReference type="Proteomes" id="UP000272474">
    <property type="component" value="Unassembled WGS sequence"/>
</dbReference>
<name>A0A3A9YWI2_9ACTN</name>
<sequence>MNGNPEPARAEWIKSSHSNGDGGDCVEWAPRGAARGRVAVRDSKVAGGPVLTVSAGAWAAFVRGVTH</sequence>
<evidence type="ECO:0000259" key="2">
    <source>
        <dbReference type="Pfam" id="PF04149"/>
    </source>
</evidence>
<dbReference type="RefSeq" id="WP_120681067.1">
    <property type="nucleotide sequence ID" value="NZ_RBAL01000010.1"/>
</dbReference>
<dbReference type="AlphaFoldDB" id="A0A3A9YWI2"/>
<dbReference type="Pfam" id="PF04149">
    <property type="entry name" value="DUF397"/>
    <property type="match status" value="1"/>
</dbReference>
<dbReference type="InterPro" id="IPR007278">
    <property type="entry name" value="DUF397"/>
</dbReference>
<comment type="caution">
    <text evidence="3">The sequence shown here is derived from an EMBL/GenBank/DDBJ whole genome shotgun (WGS) entry which is preliminary data.</text>
</comment>
<proteinExistence type="predicted"/>
<accession>A0A3A9YWI2</accession>
<reference evidence="3 4" key="1">
    <citation type="journal article" date="2014" name="Int. J. Syst. Evol. Microbiol.">
        <title>Streptomyces hoynatensis sp. nov., isolated from deep marine sediment.</title>
        <authorList>
            <person name="Veyisoglu A."/>
            <person name="Sahin N."/>
        </authorList>
    </citation>
    <scope>NUCLEOTIDE SEQUENCE [LARGE SCALE GENOMIC DNA]</scope>
    <source>
        <strain evidence="3 4">KCTC 29097</strain>
    </source>
</reference>
<organism evidence="3 4">
    <name type="scientific">Streptomyces hoynatensis</name>
    <dbReference type="NCBI Taxonomy" id="1141874"/>
    <lineage>
        <taxon>Bacteria</taxon>
        <taxon>Bacillati</taxon>
        <taxon>Actinomycetota</taxon>
        <taxon>Actinomycetes</taxon>
        <taxon>Kitasatosporales</taxon>
        <taxon>Streptomycetaceae</taxon>
        <taxon>Streptomyces</taxon>
    </lineage>
</organism>